<name>A0A8D8CMV4_CULPI</name>
<proteinExistence type="predicted"/>
<protein>
    <submittedName>
        <fullName evidence="1">(northern house mosquito) hypothetical protein</fullName>
    </submittedName>
</protein>
<accession>A0A8D8CMV4</accession>
<organism evidence="1">
    <name type="scientific">Culex pipiens</name>
    <name type="common">House mosquito</name>
    <dbReference type="NCBI Taxonomy" id="7175"/>
    <lineage>
        <taxon>Eukaryota</taxon>
        <taxon>Metazoa</taxon>
        <taxon>Ecdysozoa</taxon>
        <taxon>Arthropoda</taxon>
        <taxon>Hexapoda</taxon>
        <taxon>Insecta</taxon>
        <taxon>Pterygota</taxon>
        <taxon>Neoptera</taxon>
        <taxon>Endopterygota</taxon>
        <taxon>Diptera</taxon>
        <taxon>Nematocera</taxon>
        <taxon>Culicoidea</taxon>
        <taxon>Culicidae</taxon>
        <taxon>Culicinae</taxon>
        <taxon>Culicini</taxon>
        <taxon>Culex</taxon>
        <taxon>Culex</taxon>
    </lineage>
</organism>
<dbReference type="EMBL" id="HBUE01321198">
    <property type="protein sequence ID" value="CAG6588212.1"/>
    <property type="molecule type" value="Transcribed_RNA"/>
</dbReference>
<dbReference type="EMBL" id="HBUE01130112">
    <property type="protein sequence ID" value="CAG6495978.1"/>
    <property type="molecule type" value="Transcribed_RNA"/>
</dbReference>
<reference evidence="1" key="1">
    <citation type="submission" date="2021-05" db="EMBL/GenBank/DDBJ databases">
        <authorList>
            <person name="Alioto T."/>
            <person name="Alioto T."/>
            <person name="Gomez Garrido J."/>
        </authorList>
    </citation>
    <scope>NUCLEOTIDE SEQUENCE</scope>
</reference>
<evidence type="ECO:0000313" key="1">
    <source>
        <dbReference type="EMBL" id="CAG6495978.1"/>
    </source>
</evidence>
<sequence length="120" mass="13070">MCVGLHILSAVNKNQLSVFRKIFAETFSTSKALPLYLSAFRSSCNFRQMILTPQETPHLVASNTLEEGTFPLLFSLSSSVSSATCFLSCEFPAIFTAPRAANGQPFETPVPVRFALSAAF</sequence>
<dbReference type="AlphaFoldDB" id="A0A8D8CMV4"/>
<dbReference type="EMBL" id="HBUE01214680">
    <property type="protein sequence ID" value="CAG6536220.1"/>
    <property type="molecule type" value="Transcribed_RNA"/>
</dbReference>